<reference evidence="1 2" key="1">
    <citation type="submission" date="2023-08" db="EMBL/GenBank/DDBJ databases">
        <title>A Necator americanus chromosomal reference genome.</title>
        <authorList>
            <person name="Ilik V."/>
            <person name="Petrzelkova K.J."/>
            <person name="Pardy F."/>
            <person name="Fuh T."/>
            <person name="Niatou-Singa F.S."/>
            <person name="Gouil Q."/>
            <person name="Baker L."/>
            <person name="Ritchie M.E."/>
            <person name="Jex A.R."/>
            <person name="Gazzola D."/>
            <person name="Li H."/>
            <person name="Toshio Fujiwara R."/>
            <person name="Zhan B."/>
            <person name="Aroian R.V."/>
            <person name="Pafco B."/>
            <person name="Schwarz E.M."/>
        </authorList>
    </citation>
    <scope>NUCLEOTIDE SEQUENCE [LARGE SCALE GENOMIC DNA]</scope>
    <source>
        <strain evidence="1 2">Aroian</strain>
        <tissue evidence="1">Whole animal</tissue>
    </source>
</reference>
<protein>
    <submittedName>
        <fullName evidence="1">Uncharacterized protein</fullName>
    </submittedName>
</protein>
<name>A0ABR1EQ02_NECAM</name>
<proteinExistence type="predicted"/>
<dbReference type="Proteomes" id="UP001303046">
    <property type="component" value="Unassembled WGS sequence"/>
</dbReference>
<sequence length="124" mass="14362">MLLYAPQATRLLLNSTEVSSFIMFNYTQIKINVAGAFGYVRSVEREWSIRNPSVAHENRLLQIQLKTDASTCFIELGQHSFRWLMLGVISTMSSAKRKWCAVDHQPSLPCRPIQTFALRSRWWL</sequence>
<evidence type="ECO:0000313" key="1">
    <source>
        <dbReference type="EMBL" id="KAK6764683.1"/>
    </source>
</evidence>
<keyword evidence="2" id="KW-1185">Reference proteome</keyword>
<comment type="caution">
    <text evidence="1">The sequence shown here is derived from an EMBL/GenBank/DDBJ whole genome shotgun (WGS) entry which is preliminary data.</text>
</comment>
<evidence type="ECO:0000313" key="2">
    <source>
        <dbReference type="Proteomes" id="UP001303046"/>
    </source>
</evidence>
<gene>
    <name evidence="1" type="primary">Necator_chrX.g25019</name>
    <name evidence="1" type="ORF">RB195_024854</name>
</gene>
<organism evidence="1 2">
    <name type="scientific">Necator americanus</name>
    <name type="common">Human hookworm</name>
    <dbReference type="NCBI Taxonomy" id="51031"/>
    <lineage>
        <taxon>Eukaryota</taxon>
        <taxon>Metazoa</taxon>
        <taxon>Ecdysozoa</taxon>
        <taxon>Nematoda</taxon>
        <taxon>Chromadorea</taxon>
        <taxon>Rhabditida</taxon>
        <taxon>Rhabditina</taxon>
        <taxon>Rhabditomorpha</taxon>
        <taxon>Strongyloidea</taxon>
        <taxon>Ancylostomatidae</taxon>
        <taxon>Bunostominae</taxon>
        <taxon>Necator</taxon>
    </lineage>
</organism>
<accession>A0ABR1EQ02</accession>
<dbReference type="EMBL" id="JAVFWL010000006">
    <property type="protein sequence ID" value="KAK6764683.1"/>
    <property type="molecule type" value="Genomic_DNA"/>
</dbReference>